<name>M3HZG2_LEPIT</name>
<proteinExistence type="predicted"/>
<sequence>MTGDQNLKLFPTNIISKIEKTEEKLQNDLDAIKFSDLIS</sequence>
<gene>
    <name evidence="1" type="ORF">LEP1GSC150_3390</name>
</gene>
<reference evidence="1 2" key="1">
    <citation type="submission" date="2013-02" db="EMBL/GenBank/DDBJ databases">
        <authorList>
            <person name="Harkins D.M."/>
            <person name="Durkin A.S."/>
            <person name="Brinkac L.M."/>
            <person name="Haft D.H."/>
            <person name="Selengut J.D."/>
            <person name="Sanka R."/>
            <person name="DePew J."/>
            <person name="Purushe J."/>
            <person name="Tulsiani S.M."/>
            <person name="Graham G.C."/>
            <person name="Burns M.-A."/>
            <person name="Dohnt M.F."/>
            <person name="Smythe L.D."/>
            <person name="McKay D.B."/>
            <person name="Craig S.B."/>
            <person name="Vinetz J.M."/>
            <person name="Sutton G.G."/>
            <person name="Nierman W.C."/>
            <person name="Fouts D.E."/>
        </authorList>
    </citation>
    <scope>NUCLEOTIDE SEQUENCE [LARGE SCALE GENOMIC DNA]</scope>
    <source>
        <strain evidence="1 2">LT2050</strain>
    </source>
</reference>
<accession>M3HZG2</accession>
<dbReference type="AlphaFoldDB" id="M3HZG2"/>
<organism evidence="1 2">
    <name type="scientific">Leptospira interrogans serovar Copenhageni str. LT2050</name>
    <dbReference type="NCBI Taxonomy" id="1001598"/>
    <lineage>
        <taxon>Bacteria</taxon>
        <taxon>Pseudomonadati</taxon>
        <taxon>Spirochaetota</taxon>
        <taxon>Spirochaetia</taxon>
        <taxon>Leptospirales</taxon>
        <taxon>Leptospiraceae</taxon>
        <taxon>Leptospira</taxon>
    </lineage>
</organism>
<comment type="caution">
    <text evidence="1">The sequence shown here is derived from an EMBL/GenBank/DDBJ whole genome shotgun (WGS) entry which is preliminary data.</text>
</comment>
<dbReference type="Proteomes" id="UP000011778">
    <property type="component" value="Unassembled WGS sequence"/>
</dbReference>
<dbReference type="EMBL" id="AFMD02000134">
    <property type="protein sequence ID" value="EMG23251.1"/>
    <property type="molecule type" value="Genomic_DNA"/>
</dbReference>
<evidence type="ECO:0000313" key="1">
    <source>
        <dbReference type="EMBL" id="EMG23251.1"/>
    </source>
</evidence>
<protein>
    <submittedName>
        <fullName evidence="1">Uncharacterized protein</fullName>
    </submittedName>
</protein>
<evidence type="ECO:0000313" key="2">
    <source>
        <dbReference type="Proteomes" id="UP000011778"/>
    </source>
</evidence>